<dbReference type="SFLD" id="SFLDS00001">
    <property type="entry name" value="Enolase"/>
    <property type="match status" value="1"/>
</dbReference>
<dbReference type="InterPro" id="IPR018110">
    <property type="entry name" value="Mandel_Rmase/mucon_lact_enz_CS"/>
</dbReference>
<dbReference type="SUPFAM" id="SSF51604">
    <property type="entry name" value="Enolase C-terminal domain-like"/>
    <property type="match status" value="1"/>
</dbReference>
<gene>
    <name evidence="2" type="ORF">METZ01_LOCUS772</name>
</gene>
<dbReference type="InterPro" id="IPR036849">
    <property type="entry name" value="Enolase-like_C_sf"/>
</dbReference>
<evidence type="ECO:0000259" key="1">
    <source>
        <dbReference type="Pfam" id="PF13378"/>
    </source>
</evidence>
<dbReference type="InterPro" id="IPR029017">
    <property type="entry name" value="Enolase-like_N"/>
</dbReference>
<name>A0A381N2N0_9ZZZZ</name>
<accession>A0A381N2N0</accession>
<sequence length="348" mass="39335">MKTRPCIIIELEDFNKNIGYGEIWCNFPSDAASYRFNLLNSLYLNNIIGCEFSNPEKLIDKIADKFKTLFVQSGDIGSFDNINAGLDCAFWDLFAKTKKIPLNKLLNTESQKHISVYASGINPSESNEKITIARSMGIKAFKVKIGFNHSLDIDLLNFLTDYFSNEEMLMLDVNQGWNIDEASKYLKILENYNFSWIEEPISALSNKDEFNNIINSTNCNLAFGENINNLDDFIFLGQNNKLKYIQPDLTKFGGISLINNLSKKIQSNKIWMHFLGSGVGLLTSAHIMSAINPSAFLETDINVNPLRTNLFKNELKIEDGKINFNDDHGIGGPLNFDTINKYLISSNV</sequence>
<dbReference type="PANTHER" id="PTHR48080">
    <property type="entry name" value="D-GALACTONATE DEHYDRATASE-RELATED"/>
    <property type="match status" value="1"/>
</dbReference>
<dbReference type="InterPro" id="IPR034593">
    <property type="entry name" value="DgoD-like"/>
</dbReference>
<dbReference type="EMBL" id="UINC01000043">
    <property type="protein sequence ID" value="SUZ47918.1"/>
    <property type="molecule type" value="Genomic_DNA"/>
</dbReference>
<dbReference type="SUPFAM" id="SSF54826">
    <property type="entry name" value="Enolase N-terminal domain-like"/>
    <property type="match status" value="1"/>
</dbReference>
<dbReference type="AlphaFoldDB" id="A0A381N2N0"/>
<organism evidence="2">
    <name type="scientific">marine metagenome</name>
    <dbReference type="NCBI Taxonomy" id="408172"/>
    <lineage>
        <taxon>unclassified sequences</taxon>
        <taxon>metagenomes</taxon>
        <taxon>ecological metagenomes</taxon>
    </lineage>
</organism>
<dbReference type="GO" id="GO:0009063">
    <property type="term" value="P:amino acid catabolic process"/>
    <property type="evidence" value="ECO:0007669"/>
    <property type="project" value="InterPro"/>
</dbReference>
<dbReference type="InterPro" id="IPR029065">
    <property type="entry name" value="Enolase_C-like"/>
</dbReference>
<dbReference type="Gene3D" id="3.20.20.120">
    <property type="entry name" value="Enolase-like C-terminal domain"/>
    <property type="match status" value="1"/>
</dbReference>
<evidence type="ECO:0000313" key="2">
    <source>
        <dbReference type="EMBL" id="SUZ47918.1"/>
    </source>
</evidence>
<dbReference type="Gene3D" id="3.30.390.10">
    <property type="entry name" value="Enolase-like, N-terminal domain"/>
    <property type="match status" value="1"/>
</dbReference>
<proteinExistence type="predicted"/>
<reference evidence="2" key="1">
    <citation type="submission" date="2018-05" db="EMBL/GenBank/DDBJ databases">
        <authorList>
            <person name="Lanie J.A."/>
            <person name="Ng W.-L."/>
            <person name="Kazmierczak K.M."/>
            <person name="Andrzejewski T.M."/>
            <person name="Davidsen T.M."/>
            <person name="Wayne K.J."/>
            <person name="Tettelin H."/>
            <person name="Glass J.I."/>
            <person name="Rusch D."/>
            <person name="Podicherti R."/>
            <person name="Tsui H.-C.T."/>
            <person name="Winkler M.E."/>
        </authorList>
    </citation>
    <scope>NUCLEOTIDE SEQUENCE</scope>
</reference>
<dbReference type="PANTHER" id="PTHR48080:SF2">
    <property type="entry name" value="D-GALACTONATE DEHYDRATASE"/>
    <property type="match status" value="1"/>
</dbReference>
<dbReference type="PROSITE" id="PS00909">
    <property type="entry name" value="MR_MLE_2"/>
    <property type="match status" value="1"/>
</dbReference>
<feature type="domain" description="Enolase C-terminal" evidence="1">
    <location>
        <begin position="134"/>
        <end position="332"/>
    </location>
</feature>
<dbReference type="Pfam" id="PF13378">
    <property type="entry name" value="MR_MLE_C"/>
    <property type="match status" value="1"/>
</dbReference>
<protein>
    <recommendedName>
        <fullName evidence="1">Enolase C-terminal domain-containing protein</fullName>
    </recommendedName>
</protein>